<dbReference type="AlphaFoldDB" id="A0A261SAH6"/>
<dbReference type="CDD" id="cd12797">
    <property type="entry name" value="M23_peptidase"/>
    <property type="match status" value="1"/>
</dbReference>
<dbReference type="PANTHER" id="PTHR21666:SF263">
    <property type="entry name" value="MUREIN HYDROLASE ACTIVATOR NLPD"/>
    <property type="match status" value="1"/>
</dbReference>
<comment type="caution">
    <text evidence="4">The sequence shown here is derived from an EMBL/GenBank/DDBJ whole genome shotgun (WGS) entry which is preliminary data.</text>
</comment>
<feature type="domain" description="LysM" evidence="3">
    <location>
        <begin position="66"/>
        <end position="110"/>
    </location>
</feature>
<feature type="region of interest" description="Disordered" evidence="2">
    <location>
        <begin position="119"/>
        <end position="177"/>
    </location>
</feature>
<dbReference type="CDD" id="cd00118">
    <property type="entry name" value="LysM"/>
    <property type="match status" value="1"/>
</dbReference>
<dbReference type="GO" id="GO:0004222">
    <property type="term" value="F:metalloendopeptidase activity"/>
    <property type="evidence" value="ECO:0007669"/>
    <property type="project" value="TreeGrafter"/>
</dbReference>
<comment type="similarity">
    <text evidence="1">Belongs to the E.coli NlpD/Haemophilus LppB family.</text>
</comment>
<dbReference type="Gene3D" id="2.70.70.10">
    <property type="entry name" value="Glucose Permease (Domain IIA)"/>
    <property type="match status" value="1"/>
</dbReference>
<dbReference type="InterPro" id="IPR011055">
    <property type="entry name" value="Dup_hybrid_motif"/>
</dbReference>
<dbReference type="Pfam" id="PF01551">
    <property type="entry name" value="Peptidase_M23"/>
    <property type="match status" value="1"/>
</dbReference>
<protein>
    <submittedName>
        <fullName evidence="4">Peptidase</fullName>
    </submittedName>
</protein>
<reference evidence="5" key="1">
    <citation type="submission" date="2017-05" db="EMBL/GenBank/DDBJ databases">
        <title>Complete and WGS of Bordetella genogroups.</title>
        <authorList>
            <person name="Spilker T."/>
            <person name="Lipuma J."/>
        </authorList>
    </citation>
    <scope>NUCLEOTIDE SEQUENCE [LARGE SCALE GENOMIC DNA]</scope>
    <source>
        <strain evidence="5">AU16122</strain>
    </source>
</reference>
<dbReference type="Gene3D" id="3.10.350.10">
    <property type="entry name" value="LysM domain"/>
    <property type="match status" value="1"/>
</dbReference>
<organism evidence="4 5">
    <name type="scientific">Bordetella genomosp. 10</name>
    <dbReference type="NCBI Taxonomy" id="1416804"/>
    <lineage>
        <taxon>Bacteria</taxon>
        <taxon>Pseudomonadati</taxon>
        <taxon>Pseudomonadota</taxon>
        <taxon>Betaproteobacteria</taxon>
        <taxon>Burkholderiales</taxon>
        <taxon>Alcaligenaceae</taxon>
        <taxon>Bordetella</taxon>
    </lineage>
</organism>
<dbReference type="OrthoDB" id="9795421at2"/>
<evidence type="ECO:0000313" key="4">
    <source>
        <dbReference type="EMBL" id="OZI34404.1"/>
    </source>
</evidence>
<evidence type="ECO:0000256" key="2">
    <source>
        <dbReference type="SAM" id="MobiDB-lite"/>
    </source>
</evidence>
<dbReference type="EMBL" id="NEVM01000002">
    <property type="protein sequence ID" value="OZI34404.1"/>
    <property type="molecule type" value="Genomic_DNA"/>
</dbReference>
<dbReference type="InterPro" id="IPR016047">
    <property type="entry name" value="M23ase_b-sheet_dom"/>
</dbReference>
<feature type="compositionally biased region" description="Pro residues" evidence="2">
    <location>
        <begin position="138"/>
        <end position="172"/>
    </location>
</feature>
<evidence type="ECO:0000256" key="1">
    <source>
        <dbReference type="ARBA" id="ARBA00038420"/>
    </source>
</evidence>
<dbReference type="PROSITE" id="PS51782">
    <property type="entry name" value="LYSM"/>
    <property type="match status" value="1"/>
</dbReference>
<gene>
    <name evidence="4" type="ORF">CAL29_12845</name>
</gene>
<dbReference type="PANTHER" id="PTHR21666">
    <property type="entry name" value="PEPTIDASE-RELATED"/>
    <property type="match status" value="1"/>
</dbReference>
<dbReference type="Pfam" id="PF01476">
    <property type="entry name" value="LysM"/>
    <property type="match status" value="1"/>
</dbReference>
<dbReference type="RefSeq" id="WP_094853400.1">
    <property type="nucleotide sequence ID" value="NZ_NEVM01000002.1"/>
</dbReference>
<name>A0A261SAH6_9BORD</name>
<dbReference type="SUPFAM" id="SSF51261">
    <property type="entry name" value="Duplicated hybrid motif"/>
    <property type="match status" value="1"/>
</dbReference>
<dbReference type="InterPro" id="IPR018392">
    <property type="entry name" value="LysM"/>
</dbReference>
<sequence length="301" mass="30915">MLNGQLSLTGISHFAGASFMRAQRSVIYAALCGCVVLAGCTTGPRAPVVDLTNAPPTPAASGAPGGTYVVKPGDTLYKIARANGVDVDTLKHWNGMSDSNVLSVGQVLKLSAPTAGAAAAPVGSRPVLKPSEQSTEPTPLPPPGEQPQPATPAAPPATTPATQPPPSVPETPKPSRAADASIINWAWPASGQLIQTFNANTKGIDIGGNAGDPVTAAADGKVMYSGNGVRGLGNLIIINHNNGFITAYAHNRALLVKTGQEVKRGAKVAEIGQTDAASPRLHFEIRRQGTPVDPLQYLPPR</sequence>
<evidence type="ECO:0000313" key="5">
    <source>
        <dbReference type="Proteomes" id="UP000216020"/>
    </source>
</evidence>
<proteinExistence type="inferred from homology"/>
<dbReference type="SMART" id="SM00257">
    <property type="entry name" value="LysM"/>
    <property type="match status" value="1"/>
</dbReference>
<dbReference type="InterPro" id="IPR036779">
    <property type="entry name" value="LysM_dom_sf"/>
</dbReference>
<dbReference type="InterPro" id="IPR050570">
    <property type="entry name" value="Cell_wall_metabolism_enzyme"/>
</dbReference>
<dbReference type="Proteomes" id="UP000216020">
    <property type="component" value="Unassembled WGS sequence"/>
</dbReference>
<accession>A0A261SAH6</accession>
<keyword evidence="5" id="KW-1185">Reference proteome</keyword>
<evidence type="ECO:0000259" key="3">
    <source>
        <dbReference type="PROSITE" id="PS51782"/>
    </source>
</evidence>